<proteinExistence type="inferred from homology"/>
<sequence>MKKLFLFGVPGLLLTGCGNAEEAVELHIAAASDLYHAFSELGENFEAEYNIEIVFSFGSTGQLTQQIEQGADFDIFAAAHESYIDRLIESEDVLEDSRQLYAEGSLGFLYDEEMYDSFSPKDLLSEDVQQIAIANPGHAPYGKAAQEALETWDMWGEIEEKLVYANNIREALQFVETGNVDVGIVATALSMQSELSYTPIDSSAHEPLLQALAVPVRSEHPEEAALFIEYLFSEEGQDVMEAYGFVLPEEE</sequence>
<dbReference type="STRING" id="745820.SAMN04488053_102140"/>
<accession>A0A1H0CKN9</accession>
<evidence type="ECO:0000256" key="2">
    <source>
        <dbReference type="ARBA" id="ARBA00022505"/>
    </source>
</evidence>
<keyword evidence="3 5" id="KW-0479">Metal-binding</keyword>
<dbReference type="EMBL" id="FNIL01000002">
    <property type="protein sequence ID" value="SDN58460.1"/>
    <property type="molecule type" value="Genomic_DNA"/>
</dbReference>
<evidence type="ECO:0000256" key="5">
    <source>
        <dbReference type="PIRSR" id="PIRSR004846-1"/>
    </source>
</evidence>
<dbReference type="RefSeq" id="WP_175444183.1">
    <property type="nucleotide sequence ID" value="NZ_FNIL01000002.1"/>
</dbReference>
<dbReference type="Gene3D" id="3.40.190.10">
    <property type="entry name" value="Periplasmic binding protein-like II"/>
    <property type="match status" value="2"/>
</dbReference>
<dbReference type="Pfam" id="PF13531">
    <property type="entry name" value="SBP_bac_11"/>
    <property type="match status" value="1"/>
</dbReference>
<dbReference type="FunFam" id="3.40.190.10:FF:000035">
    <property type="entry name" value="Molybdate ABC transporter substrate-binding protein"/>
    <property type="match status" value="1"/>
</dbReference>
<evidence type="ECO:0000313" key="6">
    <source>
        <dbReference type="EMBL" id="SDN58460.1"/>
    </source>
</evidence>
<dbReference type="GO" id="GO:0046872">
    <property type="term" value="F:metal ion binding"/>
    <property type="evidence" value="ECO:0007669"/>
    <property type="project" value="UniProtKB-KW"/>
</dbReference>
<keyword evidence="2 5" id="KW-0500">Molybdenum</keyword>
<organism evidence="6 7">
    <name type="scientific">Alkalicoccus daliensis</name>
    <dbReference type="NCBI Taxonomy" id="745820"/>
    <lineage>
        <taxon>Bacteria</taxon>
        <taxon>Bacillati</taxon>
        <taxon>Bacillota</taxon>
        <taxon>Bacilli</taxon>
        <taxon>Bacillales</taxon>
        <taxon>Bacillaceae</taxon>
        <taxon>Alkalicoccus</taxon>
    </lineage>
</organism>
<dbReference type="GO" id="GO:1901359">
    <property type="term" value="F:tungstate binding"/>
    <property type="evidence" value="ECO:0007669"/>
    <property type="project" value="UniProtKB-ARBA"/>
</dbReference>
<dbReference type="InterPro" id="IPR050682">
    <property type="entry name" value="ModA/WtpA"/>
</dbReference>
<keyword evidence="7" id="KW-1185">Reference proteome</keyword>
<dbReference type="PROSITE" id="PS51257">
    <property type="entry name" value="PROKAR_LIPOPROTEIN"/>
    <property type="match status" value="1"/>
</dbReference>
<reference evidence="7" key="1">
    <citation type="submission" date="2016-10" db="EMBL/GenBank/DDBJ databases">
        <authorList>
            <person name="Varghese N."/>
            <person name="Submissions S."/>
        </authorList>
    </citation>
    <scope>NUCLEOTIDE SEQUENCE [LARGE SCALE GENOMIC DNA]</scope>
    <source>
        <strain evidence="7">CGMCC 1.10369</strain>
    </source>
</reference>
<comment type="similarity">
    <text evidence="1">Belongs to the bacterial solute-binding protein ModA family.</text>
</comment>
<dbReference type="NCBIfam" id="TIGR01256">
    <property type="entry name" value="modA"/>
    <property type="match status" value="1"/>
</dbReference>
<feature type="binding site" evidence="5">
    <location>
        <position position="168"/>
    </location>
    <ligand>
        <name>molybdate</name>
        <dbReference type="ChEBI" id="CHEBI:36264"/>
    </ligand>
</feature>
<dbReference type="PIRSF" id="PIRSF004846">
    <property type="entry name" value="ModA"/>
    <property type="match status" value="1"/>
</dbReference>
<protein>
    <submittedName>
        <fullName evidence="6">Molybdate transport system substrate-binding protein</fullName>
    </submittedName>
</protein>
<evidence type="ECO:0000256" key="3">
    <source>
        <dbReference type="ARBA" id="ARBA00022723"/>
    </source>
</evidence>
<name>A0A1H0CKN9_9BACI</name>
<dbReference type="InterPro" id="IPR005950">
    <property type="entry name" value="ModA"/>
</dbReference>
<dbReference type="GO" id="GO:0030973">
    <property type="term" value="F:molybdate ion binding"/>
    <property type="evidence" value="ECO:0007669"/>
    <property type="project" value="InterPro"/>
</dbReference>
<keyword evidence="4" id="KW-0732">Signal</keyword>
<gene>
    <name evidence="6" type="ORF">SAMN04488053_102140</name>
</gene>
<dbReference type="PANTHER" id="PTHR30632">
    <property type="entry name" value="MOLYBDATE-BINDING PERIPLASMIC PROTEIN"/>
    <property type="match status" value="1"/>
</dbReference>
<evidence type="ECO:0000256" key="4">
    <source>
        <dbReference type="ARBA" id="ARBA00022729"/>
    </source>
</evidence>
<dbReference type="Proteomes" id="UP000198778">
    <property type="component" value="Unassembled WGS sequence"/>
</dbReference>
<dbReference type="PANTHER" id="PTHR30632:SF14">
    <property type="entry name" value="TUNGSTATE_MOLYBDATE_CHROMATE-BINDING PROTEIN MODA"/>
    <property type="match status" value="1"/>
</dbReference>
<dbReference type="GO" id="GO:0015689">
    <property type="term" value="P:molybdate ion transport"/>
    <property type="evidence" value="ECO:0007669"/>
    <property type="project" value="InterPro"/>
</dbReference>
<evidence type="ECO:0000256" key="1">
    <source>
        <dbReference type="ARBA" id="ARBA00009175"/>
    </source>
</evidence>
<evidence type="ECO:0000313" key="7">
    <source>
        <dbReference type="Proteomes" id="UP000198778"/>
    </source>
</evidence>
<dbReference type="SUPFAM" id="SSF53850">
    <property type="entry name" value="Periplasmic binding protein-like II"/>
    <property type="match status" value="1"/>
</dbReference>
<feature type="binding site" evidence="5">
    <location>
        <position position="60"/>
    </location>
    <ligand>
        <name>molybdate</name>
        <dbReference type="ChEBI" id="CHEBI:36264"/>
    </ligand>
</feature>
<dbReference type="AlphaFoldDB" id="A0A1H0CKN9"/>
<dbReference type="CDD" id="cd13539">
    <property type="entry name" value="PBP2_AvModA"/>
    <property type="match status" value="1"/>
</dbReference>
<dbReference type="InterPro" id="IPR044084">
    <property type="entry name" value="AvModA-like_subst-bd"/>
</dbReference>